<keyword evidence="2 7" id="KW-0808">Transferase</keyword>
<reference evidence="9 10" key="1">
    <citation type="journal article" date="2015" name="Sci. Rep.">
        <title>Genome of the facultative scuticociliatosis pathogen Pseudocohnilembus persalinus provides insight into its virulence through horizontal gene transfer.</title>
        <authorList>
            <person name="Xiong J."/>
            <person name="Wang G."/>
            <person name="Cheng J."/>
            <person name="Tian M."/>
            <person name="Pan X."/>
            <person name="Warren A."/>
            <person name="Jiang C."/>
            <person name="Yuan D."/>
            <person name="Miao W."/>
        </authorList>
    </citation>
    <scope>NUCLEOTIDE SEQUENCE [LARGE SCALE GENOMIC DNA]</scope>
    <source>
        <strain evidence="9">36N120E</strain>
    </source>
</reference>
<dbReference type="OMA" id="ERICNIC"/>
<feature type="transmembrane region" description="Helical" evidence="7">
    <location>
        <begin position="67"/>
        <end position="88"/>
    </location>
</feature>
<evidence type="ECO:0000256" key="2">
    <source>
        <dbReference type="ARBA" id="ARBA00022679"/>
    </source>
</evidence>
<dbReference type="EMBL" id="LDAU01000110">
    <property type="protein sequence ID" value="KRX05051.1"/>
    <property type="molecule type" value="Genomic_DNA"/>
</dbReference>
<evidence type="ECO:0000256" key="4">
    <source>
        <dbReference type="ARBA" id="ARBA00022989"/>
    </source>
</evidence>
<keyword evidence="5 7" id="KW-0472">Membrane</keyword>
<protein>
    <recommendedName>
        <fullName evidence="7">Palmitoyltransferase</fullName>
        <ecNumber evidence="7">2.3.1.225</ecNumber>
    </recommendedName>
</protein>
<comment type="subcellular location">
    <subcellularLocation>
        <location evidence="1">Membrane</location>
        <topology evidence="1">Multi-pass membrane protein</topology>
    </subcellularLocation>
</comment>
<accession>A0A0V0QRY9</accession>
<keyword evidence="6 7" id="KW-0012">Acyltransferase</keyword>
<evidence type="ECO:0000259" key="8">
    <source>
        <dbReference type="Pfam" id="PF01529"/>
    </source>
</evidence>
<dbReference type="Proteomes" id="UP000054937">
    <property type="component" value="Unassembled WGS sequence"/>
</dbReference>
<comment type="catalytic activity">
    <reaction evidence="7">
        <text>L-cysteinyl-[protein] + hexadecanoyl-CoA = S-hexadecanoyl-L-cysteinyl-[protein] + CoA</text>
        <dbReference type="Rhea" id="RHEA:36683"/>
        <dbReference type="Rhea" id="RHEA-COMP:10131"/>
        <dbReference type="Rhea" id="RHEA-COMP:11032"/>
        <dbReference type="ChEBI" id="CHEBI:29950"/>
        <dbReference type="ChEBI" id="CHEBI:57287"/>
        <dbReference type="ChEBI" id="CHEBI:57379"/>
        <dbReference type="ChEBI" id="CHEBI:74151"/>
        <dbReference type="EC" id="2.3.1.225"/>
    </reaction>
</comment>
<feature type="transmembrane region" description="Helical" evidence="7">
    <location>
        <begin position="169"/>
        <end position="192"/>
    </location>
</feature>
<dbReference type="PROSITE" id="PS50216">
    <property type="entry name" value="DHHC"/>
    <property type="match status" value="1"/>
</dbReference>
<evidence type="ECO:0000256" key="7">
    <source>
        <dbReference type="RuleBase" id="RU079119"/>
    </source>
</evidence>
<proteinExistence type="inferred from homology"/>
<evidence type="ECO:0000256" key="3">
    <source>
        <dbReference type="ARBA" id="ARBA00022692"/>
    </source>
</evidence>
<evidence type="ECO:0000313" key="9">
    <source>
        <dbReference type="EMBL" id="KRX05051.1"/>
    </source>
</evidence>
<dbReference type="PANTHER" id="PTHR12246">
    <property type="entry name" value="PALMITOYLTRANSFERASE ZDHHC16"/>
    <property type="match status" value="1"/>
</dbReference>
<evidence type="ECO:0000313" key="10">
    <source>
        <dbReference type="Proteomes" id="UP000054937"/>
    </source>
</evidence>
<dbReference type="Pfam" id="PF01529">
    <property type="entry name" value="DHHC"/>
    <property type="match status" value="1"/>
</dbReference>
<gene>
    <name evidence="9" type="ORF">PPERSA_06685</name>
</gene>
<keyword evidence="4 7" id="KW-1133">Transmembrane helix</keyword>
<dbReference type="AlphaFoldDB" id="A0A0V0QRY9"/>
<evidence type="ECO:0000256" key="5">
    <source>
        <dbReference type="ARBA" id="ARBA00023136"/>
    </source>
</evidence>
<comment type="domain">
    <text evidence="7">The DHHC domain is required for palmitoyltransferase activity.</text>
</comment>
<feature type="transmembrane region" description="Helical" evidence="7">
    <location>
        <begin position="41"/>
        <end position="61"/>
    </location>
</feature>
<evidence type="ECO:0000256" key="6">
    <source>
        <dbReference type="ARBA" id="ARBA00023315"/>
    </source>
</evidence>
<dbReference type="InterPro" id="IPR039859">
    <property type="entry name" value="PFA4/ZDH16/20/ERF2-like"/>
</dbReference>
<keyword evidence="3 7" id="KW-0812">Transmembrane</keyword>
<dbReference type="GO" id="GO:0016020">
    <property type="term" value="C:membrane"/>
    <property type="evidence" value="ECO:0007669"/>
    <property type="project" value="UniProtKB-SubCell"/>
</dbReference>
<dbReference type="OrthoDB" id="9909019at2759"/>
<dbReference type="EC" id="2.3.1.225" evidence="7"/>
<dbReference type="InParanoid" id="A0A0V0QRY9"/>
<comment type="similarity">
    <text evidence="7">Belongs to the DHHC palmitoyltransferase family.</text>
</comment>
<name>A0A0V0QRY9_PSEPJ</name>
<comment type="caution">
    <text evidence="9">The sequence shown here is derived from an EMBL/GenBank/DDBJ whole genome shotgun (WGS) entry which is preliminary data.</text>
</comment>
<evidence type="ECO:0000256" key="1">
    <source>
        <dbReference type="ARBA" id="ARBA00004141"/>
    </source>
</evidence>
<feature type="transmembrane region" description="Helical" evidence="7">
    <location>
        <begin position="237"/>
        <end position="258"/>
    </location>
</feature>
<dbReference type="InterPro" id="IPR001594">
    <property type="entry name" value="Palmitoyltrfase_DHHC"/>
</dbReference>
<sequence>MNNNFEIINPPSKLTPKQEKKIQNIKKWNKRFMKLQQITPLFLGFVVILIFAAYAYFSFYLETDRQSTFHICIITSAIFCIGMFEYTLYVTYREDPGFVPQNSIGLQDNEDMTYEEIKQMRENERICNICNCIKEPTTHHCGRCGRCIQVMDHHCVFIGKCVGLYNRKLFILVLFWGTVSLLHALIFSLTHIKYMAIVAYHDGETGNLYSDEIDHCGGDRSALMTRIRHYATVWIDLYGIAFCLSLLSFLIHHLYLAIKGTTTFDQMYPSKDTEIKVKKNWYTNLKDIMGNNVWEWFWPFPNPAARKISIKNISN</sequence>
<organism evidence="9 10">
    <name type="scientific">Pseudocohnilembus persalinus</name>
    <name type="common">Ciliate</name>
    <dbReference type="NCBI Taxonomy" id="266149"/>
    <lineage>
        <taxon>Eukaryota</taxon>
        <taxon>Sar</taxon>
        <taxon>Alveolata</taxon>
        <taxon>Ciliophora</taxon>
        <taxon>Intramacronucleata</taxon>
        <taxon>Oligohymenophorea</taxon>
        <taxon>Scuticociliatia</taxon>
        <taxon>Philasterida</taxon>
        <taxon>Pseudocohnilembidae</taxon>
        <taxon>Pseudocohnilembus</taxon>
    </lineage>
</organism>
<keyword evidence="10" id="KW-1185">Reference proteome</keyword>
<feature type="domain" description="Palmitoyltransferase DHHC" evidence="8">
    <location>
        <begin position="122"/>
        <end position="267"/>
    </location>
</feature>
<dbReference type="GO" id="GO:0019706">
    <property type="term" value="F:protein-cysteine S-palmitoyltransferase activity"/>
    <property type="evidence" value="ECO:0007669"/>
    <property type="project" value="UniProtKB-EC"/>
</dbReference>